<organism evidence="11 12">
    <name type="scientific">Flavobacterium silvaticum</name>
    <dbReference type="NCBI Taxonomy" id="1852020"/>
    <lineage>
        <taxon>Bacteria</taxon>
        <taxon>Pseudomonadati</taxon>
        <taxon>Bacteroidota</taxon>
        <taxon>Flavobacteriia</taxon>
        <taxon>Flavobacteriales</taxon>
        <taxon>Flavobacteriaceae</taxon>
        <taxon>Flavobacterium</taxon>
    </lineage>
</organism>
<evidence type="ECO:0000256" key="5">
    <source>
        <dbReference type="ARBA" id="ARBA00022822"/>
    </source>
</evidence>
<comment type="subunit">
    <text evidence="3 9">Tetramer of two alpha and two beta chains.</text>
</comment>
<dbReference type="Proteomes" id="UP000712080">
    <property type="component" value="Unassembled WGS sequence"/>
</dbReference>
<evidence type="ECO:0000313" key="12">
    <source>
        <dbReference type="Proteomes" id="UP000712080"/>
    </source>
</evidence>
<evidence type="ECO:0000256" key="6">
    <source>
        <dbReference type="ARBA" id="ARBA00023141"/>
    </source>
</evidence>
<evidence type="ECO:0000256" key="3">
    <source>
        <dbReference type="ARBA" id="ARBA00011270"/>
    </source>
</evidence>
<accession>A0A972FJA5</accession>
<dbReference type="NCBIfam" id="TIGR00262">
    <property type="entry name" value="trpA"/>
    <property type="match status" value="1"/>
</dbReference>
<comment type="pathway">
    <text evidence="2 9">Amino-acid biosynthesis; L-tryptophan biosynthesis; L-tryptophan from chorismate: step 5/5.</text>
</comment>
<keyword evidence="12" id="KW-1185">Reference proteome</keyword>
<dbReference type="GO" id="GO:0004834">
    <property type="term" value="F:tryptophan synthase activity"/>
    <property type="evidence" value="ECO:0007669"/>
    <property type="project" value="UniProtKB-UniRule"/>
</dbReference>
<dbReference type="GO" id="GO:0005829">
    <property type="term" value="C:cytosol"/>
    <property type="evidence" value="ECO:0007669"/>
    <property type="project" value="TreeGrafter"/>
</dbReference>
<sequence>MDRIKKQIDKSRASAKKIISVYFTAGFPELHDTTEIIRELEKSGADMIEIGLPFSDPLADGPVIQHSSSIAISNGINAKVLFEQLSNIRESVQIPLILMAYLNPLLQYGFEDFCENCQKVGIDGLIIPDLPPEQFETDYVEILDRYNLKNILLVTPQTSDDRIRYIDSLSTGFTYLVSSPGVTGNNKVFSNVEETYFKRIAALNLQNPCIAGFGIHDKKSFESASRYSDGGIIGSSFIRQLEKEGIKGISQFINKFR</sequence>
<evidence type="ECO:0000256" key="9">
    <source>
        <dbReference type="HAMAP-Rule" id="MF_00131"/>
    </source>
</evidence>
<evidence type="ECO:0000256" key="1">
    <source>
        <dbReference type="ARBA" id="ARBA00003365"/>
    </source>
</evidence>
<gene>
    <name evidence="9" type="primary">trpA</name>
    <name evidence="11" type="ORF">G6047_02085</name>
</gene>
<evidence type="ECO:0000256" key="7">
    <source>
        <dbReference type="ARBA" id="ARBA00023239"/>
    </source>
</evidence>
<dbReference type="SUPFAM" id="SSF51366">
    <property type="entry name" value="Ribulose-phoshate binding barrel"/>
    <property type="match status" value="1"/>
</dbReference>
<feature type="active site" description="Proton acceptor" evidence="9">
    <location>
        <position position="60"/>
    </location>
</feature>
<keyword evidence="7 9" id="KW-0456">Lyase</keyword>
<protein>
    <recommendedName>
        <fullName evidence="9">Tryptophan synthase alpha chain</fullName>
        <ecNumber evidence="9">4.2.1.20</ecNumber>
    </recommendedName>
</protein>
<comment type="catalytic activity">
    <reaction evidence="8 9">
        <text>(1S,2R)-1-C-(indol-3-yl)glycerol 3-phosphate + L-serine = D-glyceraldehyde 3-phosphate + L-tryptophan + H2O</text>
        <dbReference type="Rhea" id="RHEA:10532"/>
        <dbReference type="ChEBI" id="CHEBI:15377"/>
        <dbReference type="ChEBI" id="CHEBI:33384"/>
        <dbReference type="ChEBI" id="CHEBI:57912"/>
        <dbReference type="ChEBI" id="CHEBI:58866"/>
        <dbReference type="ChEBI" id="CHEBI:59776"/>
        <dbReference type="EC" id="4.2.1.20"/>
    </reaction>
</comment>
<keyword evidence="4 9" id="KW-0028">Amino-acid biosynthesis</keyword>
<keyword evidence="6 9" id="KW-0057">Aromatic amino acid biosynthesis</keyword>
<proteinExistence type="inferred from homology"/>
<comment type="caution">
    <text evidence="11">The sequence shown here is derived from an EMBL/GenBank/DDBJ whole genome shotgun (WGS) entry which is preliminary data.</text>
</comment>
<keyword evidence="5 9" id="KW-0822">Tryptophan biosynthesis</keyword>
<dbReference type="HAMAP" id="MF_00131">
    <property type="entry name" value="Trp_synth_alpha"/>
    <property type="match status" value="1"/>
</dbReference>
<dbReference type="RefSeq" id="WP_169525810.1">
    <property type="nucleotide sequence ID" value="NZ_JAAMPU010000096.1"/>
</dbReference>
<comment type="function">
    <text evidence="1 9">The alpha subunit is responsible for the aldol cleavage of indoleglycerol phosphate to indole and glyceraldehyde 3-phosphate.</text>
</comment>
<dbReference type="InterPro" id="IPR002028">
    <property type="entry name" value="Trp_synthase_suA"/>
</dbReference>
<name>A0A972FJA5_9FLAO</name>
<dbReference type="EMBL" id="JAAMPU010000096">
    <property type="protein sequence ID" value="NMH26808.1"/>
    <property type="molecule type" value="Genomic_DNA"/>
</dbReference>
<evidence type="ECO:0000256" key="8">
    <source>
        <dbReference type="ARBA" id="ARBA00049047"/>
    </source>
</evidence>
<evidence type="ECO:0000256" key="10">
    <source>
        <dbReference type="RuleBase" id="RU003662"/>
    </source>
</evidence>
<dbReference type="FunFam" id="3.20.20.70:FF:000037">
    <property type="entry name" value="Tryptophan synthase alpha chain"/>
    <property type="match status" value="1"/>
</dbReference>
<dbReference type="Gene3D" id="3.20.20.70">
    <property type="entry name" value="Aldolase class I"/>
    <property type="match status" value="1"/>
</dbReference>
<evidence type="ECO:0000313" key="11">
    <source>
        <dbReference type="EMBL" id="NMH26808.1"/>
    </source>
</evidence>
<comment type="similarity">
    <text evidence="9 10">Belongs to the TrpA family.</text>
</comment>
<feature type="active site" description="Proton acceptor" evidence="9">
    <location>
        <position position="49"/>
    </location>
</feature>
<dbReference type="Pfam" id="PF00290">
    <property type="entry name" value="Trp_syntA"/>
    <property type="match status" value="1"/>
</dbReference>
<dbReference type="AlphaFoldDB" id="A0A972FJA5"/>
<dbReference type="InterPro" id="IPR011060">
    <property type="entry name" value="RibuloseP-bd_barrel"/>
</dbReference>
<dbReference type="EC" id="4.2.1.20" evidence="9"/>
<dbReference type="InterPro" id="IPR018204">
    <property type="entry name" value="Trp_synthase_alpha_AS"/>
</dbReference>
<dbReference type="PANTHER" id="PTHR43406">
    <property type="entry name" value="TRYPTOPHAN SYNTHASE, ALPHA CHAIN"/>
    <property type="match status" value="1"/>
</dbReference>
<dbReference type="PANTHER" id="PTHR43406:SF1">
    <property type="entry name" value="TRYPTOPHAN SYNTHASE ALPHA CHAIN, CHLOROPLASTIC"/>
    <property type="match status" value="1"/>
</dbReference>
<evidence type="ECO:0000256" key="2">
    <source>
        <dbReference type="ARBA" id="ARBA00004733"/>
    </source>
</evidence>
<dbReference type="CDD" id="cd04724">
    <property type="entry name" value="Tryptophan_synthase_alpha"/>
    <property type="match status" value="1"/>
</dbReference>
<evidence type="ECO:0000256" key="4">
    <source>
        <dbReference type="ARBA" id="ARBA00022605"/>
    </source>
</evidence>
<dbReference type="PROSITE" id="PS00167">
    <property type="entry name" value="TRP_SYNTHASE_ALPHA"/>
    <property type="match status" value="1"/>
</dbReference>
<reference evidence="11" key="1">
    <citation type="submission" date="2020-02" db="EMBL/GenBank/DDBJ databases">
        <title>Flavobacterium sp. genome.</title>
        <authorList>
            <person name="Jung H.S."/>
            <person name="Baek J.H."/>
            <person name="Jeon C.O."/>
        </authorList>
    </citation>
    <scope>NUCLEOTIDE SEQUENCE</scope>
    <source>
        <strain evidence="11">SE-s28</strain>
    </source>
</reference>
<dbReference type="InterPro" id="IPR013785">
    <property type="entry name" value="Aldolase_TIM"/>
</dbReference>